<dbReference type="OMA" id="FPRSSYK"/>
<evidence type="ECO:0000313" key="3">
    <source>
        <dbReference type="EMBL" id="CEP22274.1"/>
    </source>
</evidence>
<dbReference type="Proteomes" id="UP000094389">
    <property type="component" value="Unassembled WGS sequence"/>
</dbReference>
<dbReference type="InterPro" id="IPR036812">
    <property type="entry name" value="NAD(P)_OxRdtase_dom_sf"/>
</dbReference>
<evidence type="ECO:0000313" key="6">
    <source>
        <dbReference type="Proteomes" id="UP000094389"/>
    </source>
</evidence>
<keyword evidence="1" id="KW-0560">Oxidoreductase</keyword>
<dbReference type="GO" id="GO:0070485">
    <property type="term" value="P:dehydro-D-arabinono-1,4-lactone biosynthetic process"/>
    <property type="evidence" value="ECO:0007669"/>
    <property type="project" value="TreeGrafter"/>
</dbReference>
<dbReference type="GeneID" id="30987199"/>
<evidence type="ECO:0000256" key="1">
    <source>
        <dbReference type="ARBA" id="ARBA00023002"/>
    </source>
</evidence>
<keyword evidence="6" id="KW-1185">Reference proteome</keyword>
<dbReference type="Pfam" id="PF00248">
    <property type="entry name" value="Aldo_ket_red"/>
    <property type="match status" value="1"/>
</dbReference>
<evidence type="ECO:0000313" key="4">
    <source>
        <dbReference type="EMBL" id="ODV72689.1"/>
    </source>
</evidence>
<name>A0A0H5CCE6_CYBJN</name>
<dbReference type="PANTHER" id="PTHR42686">
    <property type="entry name" value="GH17980P-RELATED"/>
    <property type="match status" value="1"/>
</dbReference>
<dbReference type="InterPro" id="IPR023210">
    <property type="entry name" value="NADP_OxRdtase_dom"/>
</dbReference>
<dbReference type="SUPFAM" id="SSF51430">
    <property type="entry name" value="NAD(P)-linked oxidoreductase"/>
    <property type="match status" value="1"/>
</dbReference>
<dbReference type="Gene3D" id="3.20.20.100">
    <property type="entry name" value="NADP-dependent oxidoreductase domain"/>
    <property type="match status" value="1"/>
</dbReference>
<dbReference type="STRING" id="983966.A0A0H5CCE6"/>
<organism evidence="3 5">
    <name type="scientific">Cyberlindnera jadinii (strain ATCC 18201 / CBS 1600 / BCRC 20928 / JCM 3617 / NBRC 0987 / NRRL Y-1542)</name>
    <name type="common">Torula yeast</name>
    <name type="synonym">Candida utilis</name>
    <dbReference type="NCBI Taxonomy" id="983966"/>
    <lineage>
        <taxon>Eukaryota</taxon>
        <taxon>Fungi</taxon>
        <taxon>Dikarya</taxon>
        <taxon>Ascomycota</taxon>
        <taxon>Saccharomycotina</taxon>
        <taxon>Saccharomycetes</taxon>
        <taxon>Phaffomycetales</taxon>
        <taxon>Phaffomycetaceae</taxon>
        <taxon>Cyberlindnera</taxon>
    </lineage>
</organism>
<dbReference type="InterPro" id="IPR020471">
    <property type="entry name" value="AKR"/>
</dbReference>
<dbReference type="Proteomes" id="UP000038830">
    <property type="component" value="Unassembled WGS sequence"/>
</dbReference>
<dbReference type="OrthoDB" id="5286008at2759"/>
<feature type="domain" description="NADP-dependent oxidoreductase" evidence="2">
    <location>
        <begin position="21"/>
        <end position="292"/>
    </location>
</feature>
<gene>
    <name evidence="3" type="primary">ARA2</name>
    <name evidence="3" type="ORF">BN1211_2581</name>
    <name evidence="4" type="ORF">CYBJADRAFT_128923</name>
</gene>
<dbReference type="CDD" id="cd19164">
    <property type="entry name" value="AKR_ARA2"/>
    <property type="match status" value="1"/>
</dbReference>
<dbReference type="RefSeq" id="XP_020069728.1">
    <property type="nucleotide sequence ID" value="XM_020212803.1"/>
</dbReference>
<reference evidence="4 6" key="3">
    <citation type="journal article" date="2016" name="Proc. Natl. Acad. Sci. U.S.A.">
        <title>Comparative genomics of biotechnologically important yeasts.</title>
        <authorList>
            <person name="Riley R."/>
            <person name="Haridas S."/>
            <person name="Wolfe K.H."/>
            <person name="Lopes M.R."/>
            <person name="Hittinger C.T."/>
            <person name="Goeker M."/>
            <person name="Salamov A.A."/>
            <person name="Wisecaver J.H."/>
            <person name="Long T.M."/>
            <person name="Calvey C.H."/>
            <person name="Aerts A.L."/>
            <person name="Barry K.W."/>
            <person name="Choi C."/>
            <person name="Clum A."/>
            <person name="Coughlan A.Y."/>
            <person name="Deshpande S."/>
            <person name="Douglass A.P."/>
            <person name="Hanson S.J."/>
            <person name="Klenk H.-P."/>
            <person name="LaButti K.M."/>
            <person name="Lapidus A."/>
            <person name="Lindquist E.A."/>
            <person name="Lipzen A.M."/>
            <person name="Meier-Kolthoff J.P."/>
            <person name="Ohm R.A."/>
            <person name="Otillar R.P."/>
            <person name="Pangilinan J.L."/>
            <person name="Peng Y."/>
            <person name="Rokas A."/>
            <person name="Rosa C.A."/>
            <person name="Scheuner C."/>
            <person name="Sibirny A.A."/>
            <person name="Slot J.C."/>
            <person name="Stielow J.B."/>
            <person name="Sun H."/>
            <person name="Kurtzman C.P."/>
            <person name="Blackwell M."/>
            <person name="Grigoriev I.V."/>
            <person name="Jeffries T.W."/>
        </authorList>
    </citation>
    <scope>NUCLEOTIDE SEQUENCE [LARGE SCALE GENOMIC DNA]</scope>
    <source>
        <strain evidence="6">ATCC 18201 / CBS 1600 / BCRC 20928 / JCM 3617 / NBRC 0987 / NRRL Y-1542</strain>
        <strain evidence="4">NRRL Y-1542</strain>
    </source>
</reference>
<proteinExistence type="predicted"/>
<dbReference type="EMBL" id="CDQK01000003">
    <property type="protein sequence ID" value="CEP22274.1"/>
    <property type="molecule type" value="Genomic_DNA"/>
</dbReference>
<evidence type="ECO:0000259" key="2">
    <source>
        <dbReference type="Pfam" id="PF00248"/>
    </source>
</evidence>
<dbReference type="GO" id="GO:0045290">
    <property type="term" value="F:D-arabinose 1-dehydrogenase [NAD(P)+] activity"/>
    <property type="evidence" value="ECO:0007669"/>
    <property type="project" value="InterPro"/>
</dbReference>
<evidence type="ECO:0000313" key="5">
    <source>
        <dbReference type="Proteomes" id="UP000038830"/>
    </source>
</evidence>
<dbReference type="GO" id="GO:0005829">
    <property type="term" value="C:cytosol"/>
    <property type="evidence" value="ECO:0007669"/>
    <property type="project" value="TreeGrafter"/>
</dbReference>
<accession>A0A0H5CCE6</accession>
<dbReference type="InterPro" id="IPR044480">
    <property type="entry name" value="Ara2-like"/>
</dbReference>
<dbReference type="PANTHER" id="PTHR42686:SF1">
    <property type="entry name" value="GH17980P-RELATED"/>
    <property type="match status" value="1"/>
</dbReference>
<dbReference type="AlphaFoldDB" id="A0A0H5CCE6"/>
<reference evidence="5" key="2">
    <citation type="journal article" date="2015" name="J. Biotechnol.">
        <title>The structure of the Cyberlindnera jadinii genome and its relation to Candida utilis analyzed by the occurrence of single nucleotide polymorphisms.</title>
        <authorList>
            <person name="Rupp O."/>
            <person name="Brinkrolf K."/>
            <person name="Buerth C."/>
            <person name="Kunigo M."/>
            <person name="Schneider J."/>
            <person name="Jaenicke S."/>
            <person name="Goesmann A."/>
            <person name="Puehler A."/>
            <person name="Jaeger K.-E."/>
            <person name="Ernst J.F."/>
        </authorList>
    </citation>
    <scope>NUCLEOTIDE SEQUENCE [LARGE SCALE GENOMIC DNA]</scope>
    <source>
        <strain evidence="5">ATCC 18201 / CBS 1600 / BCRC 20928 / JCM 3617 / NBRC 0987 / NRRL Y-1542</strain>
    </source>
</reference>
<protein>
    <submittedName>
        <fullName evidence="3">ARA2 protein</fullName>
    </submittedName>
    <submittedName>
        <fullName evidence="4">Aldo/keto reductase</fullName>
    </submittedName>
</protein>
<accession>A0A1E4RZM0</accession>
<sequence length="326" mass="36781">MAPITTPHRKVTGQLDDLPPLLIGGAVFNQQFNDNPEQLPVEQILRIAFDNGLNAIDTSPYYGPSEILLGDCLKKLHDEYPRDEYYIVTKCGRIQLDEFDYSPAWIRKSIERSLERLGTTYLDLVYLHDIEFVDEAGILEALKELKRLKQEGLIHHFGISGYPVDFLYEIALKCSTIEEIGPLDAVLSYSNFNLQNERLRPYIDKFLNECKVQKVLCASILSMSLLRSAPTHAFHPASQELKDKCQQVAELTSSRGVELADLATRYAIREFPGPVVLGVSTVEELQDAIVSYWNVINSSVNDDQLVKEVKGAFGSHLNEVWPSGKH</sequence>
<dbReference type="EMBL" id="KV453933">
    <property type="protein sequence ID" value="ODV72689.1"/>
    <property type="molecule type" value="Genomic_DNA"/>
</dbReference>
<reference evidence="3" key="1">
    <citation type="submission" date="2014-12" db="EMBL/GenBank/DDBJ databases">
        <authorList>
            <person name="Jaenicke S."/>
        </authorList>
    </citation>
    <scope>NUCLEOTIDE SEQUENCE [LARGE SCALE GENOMIC DNA]</scope>
    <source>
        <strain evidence="3">CBS1600</strain>
    </source>
</reference>